<name>A0A3B0TG28_9ZZZZ</name>
<dbReference type="InterPro" id="IPR002509">
    <property type="entry name" value="NODB_dom"/>
</dbReference>
<dbReference type="EMBL" id="UOEQ01000076">
    <property type="protein sequence ID" value="VAW15870.1"/>
    <property type="molecule type" value="Genomic_DNA"/>
</dbReference>
<keyword evidence="1" id="KW-0732">Signal</keyword>
<sequence>MNLKYVAYKGLFELMWASQVTHLIRALSRARGVIFTLHRVLPGAPADFSPNAILQVTPQYLEYVIVRVRELGLDIVSMDEAVERIKTTEPAKKFVVFSFDDAYKDNLEHALPVLKRRECPFILYVPTAFVDGVGGVWWQALEDVIVGQEAIAYMDDRDEITYADTKSLAQKHATYSKLYWRMRNLPEDQRVKFVREFTNGYGLNMDEHCRELIMTWKQLKTFVDEPLCTIGVHTVHHYELAKLEEKRAREEIELSVQVIKSQFGFEPTHLSYPIGRMKSAGPREYALAKQLGLASAVTTRPGAIYYRHKDQLTSLPRISLNGSFQEHRYVEVLTTGAIFSMFSGT</sequence>
<dbReference type="Pfam" id="PF01522">
    <property type="entry name" value="Polysacc_deac_1"/>
    <property type="match status" value="1"/>
</dbReference>
<dbReference type="PANTHER" id="PTHR34216:SF7">
    <property type="entry name" value="POLY-BETA-1,6-N-ACETYL-D-GLUCOSAMINE N-DEACETYLASE"/>
    <property type="match status" value="1"/>
</dbReference>
<reference evidence="3" key="1">
    <citation type="submission" date="2018-06" db="EMBL/GenBank/DDBJ databases">
        <authorList>
            <person name="Zhirakovskaya E."/>
        </authorList>
    </citation>
    <scope>NUCLEOTIDE SEQUENCE</scope>
</reference>
<evidence type="ECO:0000259" key="2">
    <source>
        <dbReference type="PROSITE" id="PS51677"/>
    </source>
</evidence>
<accession>A0A3B0TG28</accession>
<dbReference type="PROSITE" id="PS51677">
    <property type="entry name" value="NODB"/>
    <property type="match status" value="1"/>
</dbReference>
<dbReference type="GO" id="GO:0016810">
    <property type="term" value="F:hydrolase activity, acting on carbon-nitrogen (but not peptide) bonds"/>
    <property type="evidence" value="ECO:0007669"/>
    <property type="project" value="InterPro"/>
</dbReference>
<dbReference type="PANTHER" id="PTHR34216">
    <property type="match status" value="1"/>
</dbReference>
<proteinExistence type="predicted"/>
<dbReference type="InterPro" id="IPR051398">
    <property type="entry name" value="Polysacch_Deacetylase"/>
</dbReference>
<dbReference type="Gene3D" id="3.20.20.370">
    <property type="entry name" value="Glycoside hydrolase/deacetylase"/>
    <property type="match status" value="1"/>
</dbReference>
<dbReference type="GO" id="GO:0005975">
    <property type="term" value="P:carbohydrate metabolic process"/>
    <property type="evidence" value="ECO:0007669"/>
    <property type="project" value="InterPro"/>
</dbReference>
<evidence type="ECO:0000313" key="3">
    <source>
        <dbReference type="EMBL" id="VAW15870.1"/>
    </source>
</evidence>
<gene>
    <name evidence="3" type="ORF">MNBD_ALPHA11-2337</name>
</gene>
<protein>
    <recommendedName>
        <fullName evidence="2">NodB homology domain-containing protein</fullName>
    </recommendedName>
</protein>
<evidence type="ECO:0000256" key="1">
    <source>
        <dbReference type="ARBA" id="ARBA00022729"/>
    </source>
</evidence>
<dbReference type="AlphaFoldDB" id="A0A3B0TG28"/>
<feature type="domain" description="NodB homology" evidence="2">
    <location>
        <begin position="93"/>
        <end position="345"/>
    </location>
</feature>
<dbReference type="SUPFAM" id="SSF88713">
    <property type="entry name" value="Glycoside hydrolase/deacetylase"/>
    <property type="match status" value="1"/>
</dbReference>
<dbReference type="InterPro" id="IPR011330">
    <property type="entry name" value="Glyco_hydro/deAcase_b/a-brl"/>
</dbReference>
<organism evidence="3">
    <name type="scientific">hydrothermal vent metagenome</name>
    <dbReference type="NCBI Taxonomy" id="652676"/>
    <lineage>
        <taxon>unclassified sequences</taxon>
        <taxon>metagenomes</taxon>
        <taxon>ecological metagenomes</taxon>
    </lineage>
</organism>